<dbReference type="Gene3D" id="3.30.1310.10">
    <property type="entry name" value="Nucleoid-associated protein YbaB-like domain"/>
    <property type="match status" value="1"/>
</dbReference>
<dbReference type="RefSeq" id="WP_212018643.1">
    <property type="nucleotide sequence ID" value="NZ_JAAFYZ010000207.1"/>
</dbReference>
<proteinExistence type="predicted"/>
<gene>
    <name evidence="1" type="ORF">KGQ19_38410</name>
</gene>
<dbReference type="InterPro" id="IPR004401">
    <property type="entry name" value="YbaB/EbfC"/>
</dbReference>
<dbReference type="EMBL" id="JAAFYZ010000207">
    <property type="protein sequence ID" value="MBS2552745.1"/>
    <property type="molecule type" value="Genomic_DNA"/>
</dbReference>
<sequence length="100" mass="10704">MSEYTTPIDEASARMLMTMLESAAQDVRSWLAARHRGSSGGGEVTAEVGPTGVLTGLTIQEQARRRLDASTLGDRVVAAVRAAEAAERAAYAQRFPGRLR</sequence>
<evidence type="ECO:0000313" key="2">
    <source>
        <dbReference type="Proteomes" id="UP000730482"/>
    </source>
</evidence>
<dbReference type="InterPro" id="IPR036894">
    <property type="entry name" value="YbaB-like_sf"/>
</dbReference>
<dbReference type="Proteomes" id="UP000730482">
    <property type="component" value="Unassembled WGS sequence"/>
</dbReference>
<reference evidence="1 2" key="1">
    <citation type="submission" date="2020-02" db="EMBL/GenBank/DDBJ databases">
        <title>Acidophilic actinobacteria isolated from forest soil.</title>
        <authorList>
            <person name="Golinska P."/>
        </authorList>
    </citation>
    <scope>NUCLEOTIDE SEQUENCE [LARGE SCALE GENOMIC DNA]</scope>
    <source>
        <strain evidence="1 2">NL8</strain>
    </source>
</reference>
<comment type="caution">
    <text evidence="1">The sequence shown here is derived from an EMBL/GenBank/DDBJ whole genome shotgun (WGS) entry which is preliminary data.</text>
</comment>
<name>A0ABS5L3D3_9ACTN</name>
<keyword evidence="2" id="KW-1185">Reference proteome</keyword>
<dbReference type="Pfam" id="PF02575">
    <property type="entry name" value="YbaB_DNA_bd"/>
    <property type="match status" value="1"/>
</dbReference>
<protein>
    <submittedName>
        <fullName evidence="1">YbaB/EbfC family nucleoid-associated protein</fullName>
    </submittedName>
</protein>
<accession>A0ABS5L3D3</accession>
<dbReference type="SUPFAM" id="SSF82607">
    <property type="entry name" value="YbaB-like"/>
    <property type="match status" value="1"/>
</dbReference>
<evidence type="ECO:0000313" key="1">
    <source>
        <dbReference type="EMBL" id="MBS2552745.1"/>
    </source>
</evidence>
<organism evidence="1 2">
    <name type="scientific">Catenulispora pinistramenti</name>
    <dbReference type="NCBI Taxonomy" id="2705254"/>
    <lineage>
        <taxon>Bacteria</taxon>
        <taxon>Bacillati</taxon>
        <taxon>Actinomycetota</taxon>
        <taxon>Actinomycetes</taxon>
        <taxon>Catenulisporales</taxon>
        <taxon>Catenulisporaceae</taxon>
        <taxon>Catenulispora</taxon>
    </lineage>
</organism>